<name>A0A128A5M7_9ARCH</name>
<organism evidence="3 4">
    <name type="scientific">Nitrosotalea devaniterrae</name>
    <dbReference type="NCBI Taxonomy" id="1078905"/>
    <lineage>
        <taxon>Archaea</taxon>
        <taxon>Nitrososphaerota</taxon>
        <taxon>Nitrososphaeria</taxon>
        <taxon>Nitrosotaleales</taxon>
        <taxon>Nitrosotaleaceae</taxon>
        <taxon>Nitrosotalea</taxon>
    </lineage>
</organism>
<dbReference type="GO" id="GO:0006014">
    <property type="term" value="P:D-ribose metabolic process"/>
    <property type="evidence" value="ECO:0007669"/>
    <property type="project" value="TreeGrafter"/>
</dbReference>
<comment type="similarity">
    <text evidence="2">Belongs to the ribose 5-phosphate isomerase family.</text>
</comment>
<dbReference type="SUPFAM" id="SSF100950">
    <property type="entry name" value="NagB/RpiA/CoA transferase-like"/>
    <property type="match status" value="1"/>
</dbReference>
<comment type="subunit">
    <text evidence="2">Homodimer.</text>
</comment>
<evidence type="ECO:0000313" key="3">
    <source>
        <dbReference type="EMBL" id="CUR52659.1"/>
    </source>
</evidence>
<feature type="binding site" evidence="2">
    <location>
        <begin position="97"/>
        <end position="100"/>
    </location>
    <ligand>
        <name>substrate</name>
    </ligand>
</feature>
<feature type="active site" description="Proton acceptor" evidence="2">
    <location>
        <position position="106"/>
    </location>
</feature>
<feature type="binding site" evidence="2">
    <location>
        <begin position="84"/>
        <end position="87"/>
    </location>
    <ligand>
        <name>substrate</name>
    </ligand>
</feature>
<dbReference type="NCBIfam" id="TIGR00021">
    <property type="entry name" value="rpiA"/>
    <property type="match status" value="1"/>
</dbReference>
<evidence type="ECO:0000256" key="2">
    <source>
        <dbReference type="HAMAP-Rule" id="MF_00170"/>
    </source>
</evidence>
<dbReference type="GO" id="GO:0009052">
    <property type="term" value="P:pentose-phosphate shunt, non-oxidative branch"/>
    <property type="evidence" value="ECO:0007669"/>
    <property type="project" value="UniProtKB-UniRule"/>
</dbReference>
<dbReference type="PANTHER" id="PTHR11934">
    <property type="entry name" value="RIBOSE-5-PHOSPHATE ISOMERASE"/>
    <property type="match status" value="1"/>
</dbReference>
<feature type="binding site" evidence="2">
    <location>
        <position position="124"/>
    </location>
    <ligand>
        <name>substrate</name>
    </ligand>
</feature>
<dbReference type="Gene3D" id="3.40.50.1360">
    <property type="match status" value="1"/>
</dbReference>
<dbReference type="UniPathway" id="UPA00115">
    <property type="reaction ID" value="UER00412"/>
</dbReference>
<proteinExistence type="inferred from homology"/>
<dbReference type="NCBIfam" id="NF001924">
    <property type="entry name" value="PRK00702.1"/>
    <property type="match status" value="1"/>
</dbReference>
<dbReference type="InterPro" id="IPR037171">
    <property type="entry name" value="NagB/RpiA_transferase-like"/>
</dbReference>
<dbReference type="AlphaFoldDB" id="A0A128A5M7"/>
<dbReference type="SUPFAM" id="SSF75445">
    <property type="entry name" value="D-ribose-5-phosphate isomerase (RpiA), lid domain"/>
    <property type="match status" value="1"/>
</dbReference>
<reference evidence="4" key="1">
    <citation type="submission" date="2015-10" db="EMBL/GenBank/DDBJ databases">
        <authorList>
            <person name="Lehtovirta-Morley L.E."/>
            <person name="Vieille C."/>
        </authorList>
    </citation>
    <scope>NUCLEOTIDE SEQUENCE [LARGE SCALE GENOMIC DNA]</scope>
</reference>
<comment type="function">
    <text evidence="2">Catalyzes the reversible conversion of ribose-5-phosphate to ribulose 5-phosphate.</text>
</comment>
<dbReference type="Gene3D" id="3.30.70.260">
    <property type="match status" value="1"/>
</dbReference>
<keyword evidence="1 2" id="KW-0413">Isomerase</keyword>
<dbReference type="Pfam" id="PF06026">
    <property type="entry name" value="Rib_5-P_isom_A"/>
    <property type="match status" value="1"/>
</dbReference>
<keyword evidence="4" id="KW-1185">Reference proteome</keyword>
<evidence type="ECO:0000256" key="1">
    <source>
        <dbReference type="ARBA" id="ARBA00023235"/>
    </source>
</evidence>
<protein>
    <recommendedName>
        <fullName evidence="2">Ribose-5-phosphate isomerase A</fullName>
        <ecNumber evidence="2">5.3.1.6</ecNumber>
    </recommendedName>
    <alternativeName>
        <fullName evidence="2">Phosphoriboisomerase A</fullName>
        <shortName evidence="2">PRI</shortName>
    </alternativeName>
</protein>
<comment type="pathway">
    <text evidence="2">Carbohydrate degradation; pentose phosphate pathway; D-ribose 5-phosphate from D-ribulose 5-phosphate (non-oxidative stage): step 1/1.</text>
</comment>
<dbReference type="EC" id="5.3.1.6" evidence="2"/>
<gene>
    <name evidence="2 3" type="primary">rpiA</name>
    <name evidence="3" type="ORF">NDEV_1897</name>
</gene>
<accession>A0A128A5M7</accession>
<dbReference type="InterPro" id="IPR004788">
    <property type="entry name" value="Ribose5P_isomerase_type_A"/>
</dbReference>
<sequence>MTVDDAIEALSPQALKMVKNNFIIGLGSGRAATSIVKLLSSHIKKNKFSVRAIPTSLQIKMEAEKGGIPIIEADQINHVDLVFDGADQIDTKGNMIKGGGGALLREKILISIANKVVIIADESKFVKKLDRSVPVEVHPFARNTADIQIRKHGGKPHIRLLERGYPFVTENGNIILDCEFGQIQNPKELAAKIIEIPGVIEVGIFPKPDIIYKAKKSGKYEIIR</sequence>
<dbReference type="EMBL" id="LN890280">
    <property type="protein sequence ID" value="CUR52659.1"/>
    <property type="molecule type" value="Genomic_DNA"/>
</dbReference>
<dbReference type="HAMAP" id="MF_00170">
    <property type="entry name" value="Rib_5P_isom_A"/>
    <property type="match status" value="1"/>
</dbReference>
<dbReference type="InterPro" id="IPR020672">
    <property type="entry name" value="Ribose5P_isomerase_typA_subgr"/>
</dbReference>
<dbReference type="GO" id="GO:0004751">
    <property type="term" value="F:ribose-5-phosphate isomerase activity"/>
    <property type="evidence" value="ECO:0007669"/>
    <property type="project" value="UniProtKB-UniRule"/>
</dbReference>
<dbReference type="Proteomes" id="UP000196239">
    <property type="component" value="Chromosome 1"/>
</dbReference>
<dbReference type="PANTHER" id="PTHR11934:SF0">
    <property type="entry name" value="RIBOSE-5-PHOSPHATE ISOMERASE"/>
    <property type="match status" value="1"/>
</dbReference>
<evidence type="ECO:0000313" key="4">
    <source>
        <dbReference type="Proteomes" id="UP000196239"/>
    </source>
</evidence>
<dbReference type="KEGG" id="ndv:NDEV_1897"/>
<comment type="catalytic activity">
    <reaction evidence="2">
        <text>aldehydo-D-ribose 5-phosphate = D-ribulose 5-phosphate</text>
        <dbReference type="Rhea" id="RHEA:14657"/>
        <dbReference type="ChEBI" id="CHEBI:58121"/>
        <dbReference type="ChEBI" id="CHEBI:58273"/>
        <dbReference type="EC" id="5.3.1.6"/>
    </reaction>
</comment>
<comment type="caution">
    <text evidence="2">Lacks conserved residue(s) required for the propagation of feature annotation.</text>
</comment>
<dbReference type="CDD" id="cd01398">
    <property type="entry name" value="RPI_A"/>
    <property type="match status" value="1"/>
</dbReference>
<dbReference type="GO" id="GO:0005829">
    <property type="term" value="C:cytosol"/>
    <property type="evidence" value="ECO:0007669"/>
    <property type="project" value="TreeGrafter"/>
</dbReference>